<reference evidence="1 2" key="1">
    <citation type="submission" date="2018-02" db="EMBL/GenBank/DDBJ databases">
        <title>The genomes of Aspergillus section Nigri reveals drivers in fungal speciation.</title>
        <authorList>
            <consortium name="DOE Joint Genome Institute"/>
            <person name="Vesth T.C."/>
            <person name="Nybo J."/>
            <person name="Theobald S."/>
            <person name="Brandl J."/>
            <person name="Frisvad J.C."/>
            <person name="Nielsen K.F."/>
            <person name="Lyhne E.K."/>
            <person name="Kogle M.E."/>
            <person name="Kuo A."/>
            <person name="Riley R."/>
            <person name="Clum A."/>
            <person name="Nolan M."/>
            <person name="Lipzen A."/>
            <person name="Salamov A."/>
            <person name="Henrissat B."/>
            <person name="Wiebenga A."/>
            <person name="De vries R.P."/>
            <person name="Grigoriev I.V."/>
            <person name="Mortensen U.H."/>
            <person name="Andersen M.R."/>
            <person name="Baker S.E."/>
        </authorList>
    </citation>
    <scope>NUCLEOTIDE SEQUENCE [LARGE SCALE GENOMIC DNA]</scope>
    <source>
        <strain evidence="1 2">CBS 112811</strain>
    </source>
</reference>
<dbReference type="GeneID" id="37163737"/>
<dbReference type="Proteomes" id="UP000249526">
    <property type="component" value="Unassembled WGS sequence"/>
</dbReference>
<evidence type="ECO:0000313" key="1">
    <source>
        <dbReference type="EMBL" id="RAH56868.1"/>
    </source>
</evidence>
<protein>
    <submittedName>
        <fullName evidence="1">Uncharacterized protein</fullName>
    </submittedName>
</protein>
<name>A0A8G1R087_9EURO</name>
<organism evidence="1 2">
    <name type="scientific">Aspergillus piperis CBS 112811</name>
    <dbReference type="NCBI Taxonomy" id="1448313"/>
    <lineage>
        <taxon>Eukaryota</taxon>
        <taxon>Fungi</taxon>
        <taxon>Dikarya</taxon>
        <taxon>Ascomycota</taxon>
        <taxon>Pezizomycotina</taxon>
        <taxon>Eurotiomycetes</taxon>
        <taxon>Eurotiomycetidae</taxon>
        <taxon>Eurotiales</taxon>
        <taxon>Aspergillaceae</taxon>
        <taxon>Aspergillus</taxon>
        <taxon>Aspergillus subgen. Circumdati</taxon>
    </lineage>
</organism>
<evidence type="ECO:0000313" key="2">
    <source>
        <dbReference type="Proteomes" id="UP000249526"/>
    </source>
</evidence>
<gene>
    <name evidence="1" type="ORF">BO85DRAFT_450261</name>
</gene>
<dbReference type="EMBL" id="KZ825064">
    <property type="protein sequence ID" value="RAH56868.1"/>
    <property type="molecule type" value="Genomic_DNA"/>
</dbReference>
<sequence length="60" mass="7000">MARYETQAITRTEGRDVETRKMDLALVRPLFDRPELPISYPRQIAVQAEAECGTDSYRKR</sequence>
<keyword evidence="2" id="KW-1185">Reference proteome</keyword>
<accession>A0A8G1R087</accession>
<dbReference type="AlphaFoldDB" id="A0A8G1R087"/>
<dbReference type="RefSeq" id="XP_025514790.1">
    <property type="nucleotide sequence ID" value="XM_025660335.1"/>
</dbReference>
<proteinExistence type="predicted"/>